<name>A0AB34ITK1_PRYPA</name>
<feature type="signal peptide" evidence="1">
    <location>
        <begin position="1"/>
        <end position="19"/>
    </location>
</feature>
<dbReference type="InterPro" id="IPR036873">
    <property type="entry name" value="Rhodanese-like_dom_sf"/>
</dbReference>
<protein>
    <recommendedName>
        <fullName evidence="2">Rhodanese domain-containing protein</fullName>
    </recommendedName>
</protein>
<evidence type="ECO:0000313" key="3">
    <source>
        <dbReference type="EMBL" id="KAL1507075.1"/>
    </source>
</evidence>
<feature type="chain" id="PRO_5044225259" description="Rhodanese domain-containing protein" evidence="1">
    <location>
        <begin position="20"/>
        <end position="394"/>
    </location>
</feature>
<dbReference type="PANTHER" id="PTHR44542">
    <property type="entry name" value="THIOSULFATE SULFURTRANSFERASE 18"/>
    <property type="match status" value="1"/>
</dbReference>
<dbReference type="AlphaFoldDB" id="A0AB34ITK1"/>
<dbReference type="EMBL" id="JBGBPQ010000018">
    <property type="protein sequence ID" value="KAL1507075.1"/>
    <property type="molecule type" value="Genomic_DNA"/>
</dbReference>
<reference evidence="3 4" key="1">
    <citation type="journal article" date="2024" name="Science">
        <title>Giant polyketide synthase enzymes in the biosynthesis of giant marine polyether toxins.</title>
        <authorList>
            <person name="Fallon T.R."/>
            <person name="Shende V.V."/>
            <person name="Wierzbicki I.H."/>
            <person name="Pendleton A.L."/>
            <person name="Watervoot N.F."/>
            <person name="Auber R.P."/>
            <person name="Gonzalez D.J."/>
            <person name="Wisecaver J.H."/>
            <person name="Moore B.S."/>
        </authorList>
    </citation>
    <scope>NUCLEOTIDE SEQUENCE [LARGE SCALE GENOMIC DNA]</scope>
    <source>
        <strain evidence="3 4">12B1</strain>
    </source>
</reference>
<evidence type="ECO:0000313" key="4">
    <source>
        <dbReference type="Proteomes" id="UP001515480"/>
    </source>
</evidence>
<gene>
    <name evidence="3" type="ORF">AB1Y20_007936</name>
</gene>
<dbReference type="SMART" id="SM00450">
    <property type="entry name" value="RHOD"/>
    <property type="match status" value="1"/>
</dbReference>
<dbReference type="GO" id="GO:0003824">
    <property type="term" value="F:catalytic activity"/>
    <property type="evidence" value="ECO:0007669"/>
    <property type="project" value="InterPro"/>
</dbReference>
<dbReference type="Pfam" id="PF00581">
    <property type="entry name" value="Rhodanese"/>
    <property type="match status" value="1"/>
</dbReference>
<dbReference type="SUPFAM" id="SSF52821">
    <property type="entry name" value="Rhodanese/Cell cycle control phosphatase"/>
    <property type="match status" value="1"/>
</dbReference>
<sequence>MAAAAAALLLLPPFPPNLSRPPRAPPVTMLRNIDACEALIFTRDAALDASGALRRGAARLFADARAQSTLLAVLEPPDRPVPDDSPLRRLLGAAPLLRLSSSAVHTSELTALRRQLNVEAPEGFGGSDGFGRAPGMAYGREPLAARCVVLVTTLQETAAARGAGMRAVALPREEGGCVDEELDGVADACLDTLGEEAEVCALRVDDLSTPGAFWLNPPLPRDLDGMAVDPETGLSSSAGGRGAADLEAVLRDVEPRRGEAGRAVSAAEAVDLCRRGGGTLLDVRQPAEYRLDGHVEGSANIAAYSWEHGFYLPSPSFAAQVADEYSTEAPLVLVCADGSLSKGAAAVLESAAFTEVRYLEGGLRAWEADAEDDVGVPPLVVDEDGQAGLTGAWV</sequence>
<dbReference type="CDD" id="cd00158">
    <property type="entry name" value="RHOD"/>
    <property type="match status" value="1"/>
</dbReference>
<accession>A0AB34ITK1</accession>
<dbReference type="InterPro" id="IPR001763">
    <property type="entry name" value="Rhodanese-like_dom"/>
</dbReference>
<dbReference type="InterPro" id="IPR044684">
    <property type="entry name" value="STR17/STR18/HARC1-like"/>
</dbReference>
<evidence type="ECO:0000259" key="2">
    <source>
        <dbReference type="PROSITE" id="PS50206"/>
    </source>
</evidence>
<keyword evidence="1" id="KW-0732">Signal</keyword>
<feature type="domain" description="Rhodanese" evidence="2">
    <location>
        <begin position="274"/>
        <end position="375"/>
    </location>
</feature>
<proteinExistence type="predicted"/>
<evidence type="ECO:0000256" key="1">
    <source>
        <dbReference type="SAM" id="SignalP"/>
    </source>
</evidence>
<organism evidence="3 4">
    <name type="scientific">Prymnesium parvum</name>
    <name type="common">Toxic golden alga</name>
    <dbReference type="NCBI Taxonomy" id="97485"/>
    <lineage>
        <taxon>Eukaryota</taxon>
        <taxon>Haptista</taxon>
        <taxon>Haptophyta</taxon>
        <taxon>Prymnesiophyceae</taxon>
        <taxon>Prymnesiales</taxon>
        <taxon>Prymnesiaceae</taxon>
        <taxon>Prymnesium</taxon>
    </lineage>
</organism>
<comment type="caution">
    <text evidence="3">The sequence shown here is derived from an EMBL/GenBank/DDBJ whole genome shotgun (WGS) entry which is preliminary data.</text>
</comment>
<keyword evidence="4" id="KW-1185">Reference proteome</keyword>
<dbReference type="Proteomes" id="UP001515480">
    <property type="component" value="Unassembled WGS sequence"/>
</dbReference>
<dbReference type="PROSITE" id="PS50206">
    <property type="entry name" value="RHODANESE_3"/>
    <property type="match status" value="1"/>
</dbReference>
<dbReference type="PANTHER" id="PTHR44542:SF14">
    <property type="entry name" value="PROTEIN HIGH ARSENIC CONTENT 1, MITOCHONDRIAL-RELATED"/>
    <property type="match status" value="1"/>
</dbReference>
<dbReference type="Gene3D" id="3.40.250.10">
    <property type="entry name" value="Rhodanese-like domain"/>
    <property type="match status" value="1"/>
</dbReference>